<gene>
    <name evidence="2" type="ORF">ACFSYJ_03030</name>
</gene>
<organism evidence="2 3">
    <name type="scientific">Amycolatopsis samaneae</name>
    <dbReference type="NCBI Taxonomy" id="664691"/>
    <lineage>
        <taxon>Bacteria</taxon>
        <taxon>Bacillati</taxon>
        <taxon>Actinomycetota</taxon>
        <taxon>Actinomycetes</taxon>
        <taxon>Pseudonocardiales</taxon>
        <taxon>Pseudonocardiaceae</taxon>
        <taxon>Amycolatopsis</taxon>
    </lineage>
</organism>
<feature type="transmembrane region" description="Helical" evidence="1">
    <location>
        <begin position="97"/>
        <end position="118"/>
    </location>
</feature>
<evidence type="ECO:0000313" key="2">
    <source>
        <dbReference type="EMBL" id="MFD2457552.1"/>
    </source>
</evidence>
<feature type="transmembrane region" description="Helical" evidence="1">
    <location>
        <begin position="33"/>
        <end position="55"/>
    </location>
</feature>
<keyword evidence="1" id="KW-0472">Membrane</keyword>
<keyword evidence="3" id="KW-1185">Reference proteome</keyword>
<accession>A0ABW5G7R7</accession>
<dbReference type="Proteomes" id="UP001597419">
    <property type="component" value="Unassembled WGS sequence"/>
</dbReference>
<sequence>MTHSEPPEHLSPAGEEVVERVHPRVRMIRALNAVIRVICVLFALVLALHIVLVYGDANPANTFARLVDSWSGSVSLGLRDLFTPGDAKLRTLVNEGLAAVVWLVIGMVLTTLIARIGMPGPRRIWHRRAVH</sequence>
<keyword evidence="1" id="KW-0812">Transmembrane</keyword>
<dbReference type="RefSeq" id="WP_345388968.1">
    <property type="nucleotide sequence ID" value="NZ_BAABHG010000003.1"/>
</dbReference>
<comment type="caution">
    <text evidence="2">The sequence shown here is derived from an EMBL/GenBank/DDBJ whole genome shotgun (WGS) entry which is preliminary data.</text>
</comment>
<reference evidence="3" key="1">
    <citation type="journal article" date="2019" name="Int. J. Syst. Evol. Microbiol.">
        <title>The Global Catalogue of Microorganisms (GCM) 10K type strain sequencing project: providing services to taxonomists for standard genome sequencing and annotation.</title>
        <authorList>
            <consortium name="The Broad Institute Genomics Platform"/>
            <consortium name="The Broad Institute Genome Sequencing Center for Infectious Disease"/>
            <person name="Wu L."/>
            <person name="Ma J."/>
        </authorList>
    </citation>
    <scope>NUCLEOTIDE SEQUENCE [LARGE SCALE GENOMIC DNA]</scope>
    <source>
        <strain evidence="3">CGMCC 4.7643</strain>
    </source>
</reference>
<evidence type="ECO:0000313" key="3">
    <source>
        <dbReference type="Proteomes" id="UP001597419"/>
    </source>
</evidence>
<protein>
    <submittedName>
        <fullName evidence="2">Uncharacterized protein</fullName>
    </submittedName>
</protein>
<dbReference type="EMBL" id="JBHUKU010000002">
    <property type="protein sequence ID" value="MFD2457552.1"/>
    <property type="molecule type" value="Genomic_DNA"/>
</dbReference>
<proteinExistence type="predicted"/>
<name>A0ABW5G7R7_9PSEU</name>
<evidence type="ECO:0000256" key="1">
    <source>
        <dbReference type="SAM" id="Phobius"/>
    </source>
</evidence>
<keyword evidence="1" id="KW-1133">Transmembrane helix</keyword>